<dbReference type="RefSeq" id="WP_183343413.1">
    <property type="nucleotide sequence ID" value="NZ_JACHNU010000004.1"/>
</dbReference>
<dbReference type="GO" id="GO:0046872">
    <property type="term" value="F:metal ion binding"/>
    <property type="evidence" value="ECO:0007669"/>
    <property type="project" value="UniProtKB-KW"/>
</dbReference>
<keyword evidence="6" id="KW-1185">Reference proteome</keyword>
<dbReference type="Pfam" id="PF13378">
    <property type="entry name" value="MR_MLE_C"/>
    <property type="match status" value="1"/>
</dbReference>
<dbReference type="InterPro" id="IPR013341">
    <property type="entry name" value="Mandelate_racemase_N_dom"/>
</dbReference>
<dbReference type="SFLD" id="SFLDG00180">
    <property type="entry name" value="muconate_cycloisomerase"/>
    <property type="match status" value="1"/>
</dbReference>
<dbReference type="SMART" id="SM00922">
    <property type="entry name" value="MR_MLE"/>
    <property type="match status" value="1"/>
</dbReference>
<dbReference type="InterPro" id="IPR029065">
    <property type="entry name" value="Enolase_C-like"/>
</dbReference>
<dbReference type="Pfam" id="PF02746">
    <property type="entry name" value="MR_MLE_N"/>
    <property type="match status" value="1"/>
</dbReference>
<evidence type="ECO:0000256" key="3">
    <source>
        <dbReference type="ARBA" id="ARBA00023235"/>
    </source>
</evidence>
<dbReference type="AlphaFoldDB" id="A0A840IHK1"/>
<dbReference type="Gene3D" id="3.30.390.10">
    <property type="entry name" value="Enolase-like, N-terminal domain"/>
    <property type="match status" value="1"/>
</dbReference>
<dbReference type="InterPro" id="IPR013342">
    <property type="entry name" value="Mandelate_racemase_C"/>
</dbReference>
<dbReference type="EMBL" id="JACHNU010000004">
    <property type="protein sequence ID" value="MBB4663701.1"/>
    <property type="molecule type" value="Genomic_DNA"/>
</dbReference>
<evidence type="ECO:0000256" key="1">
    <source>
        <dbReference type="ARBA" id="ARBA00008031"/>
    </source>
</evidence>
<dbReference type="GO" id="GO:0016854">
    <property type="term" value="F:racemase and epimerase activity"/>
    <property type="evidence" value="ECO:0007669"/>
    <property type="project" value="UniProtKB-ARBA"/>
</dbReference>
<reference evidence="5 6" key="1">
    <citation type="submission" date="2020-08" db="EMBL/GenBank/DDBJ databases">
        <title>Genomic Encyclopedia of Archaeal and Bacterial Type Strains, Phase II (KMG-II): from individual species to whole genera.</title>
        <authorList>
            <person name="Goeker M."/>
        </authorList>
    </citation>
    <scope>NUCLEOTIDE SEQUENCE [LARGE SCALE GENOMIC DNA]</scope>
    <source>
        <strain evidence="5 6">DSM 23288</strain>
    </source>
</reference>
<dbReference type="Gene3D" id="3.20.20.120">
    <property type="entry name" value="Enolase-like C-terminal domain"/>
    <property type="match status" value="1"/>
</dbReference>
<comment type="caution">
    <text evidence="5">The sequence shown here is derived from an EMBL/GenBank/DDBJ whole genome shotgun (WGS) entry which is preliminary data.</text>
</comment>
<dbReference type="SFLD" id="SFLDF00009">
    <property type="entry name" value="o-succinylbenzoate_synthase"/>
    <property type="match status" value="1"/>
</dbReference>
<name>A0A840IHK1_9ACTN</name>
<keyword evidence="2" id="KW-0479">Metal-binding</keyword>
<evidence type="ECO:0000313" key="6">
    <source>
        <dbReference type="Proteomes" id="UP000585272"/>
    </source>
</evidence>
<sequence length="343" mass="34589">MQLAIAPRRLRLREPLRTTHGDVADRQLLDVVVIGADGHAGAGEAAPLPSYDGVTLDDVRAALEDCRPVLRDADGLPPLQAIALCREAAVLPQAVAAIDLALWDREGRRTGLPVAELLGVRRGAAVAVNALIGAADRAGAAAEASAAVGAGFRCLKLKVGIGDDAGRLAAVRAAVGPEVALRIDANGAWATPEEALANLRALEPSAIELCEEPVHGVEALRAVQEGAGELAIAIDESAAAPGAVDSGATRAVCLKLSRCGGIAGLLEQAERARAAGSEVYLASTFDGPLGIAGALHAAAAIAPERPSGLATLDAFADLDPDPALSVAAGLMRVPTGPGLGVRA</sequence>
<protein>
    <submittedName>
        <fullName evidence="5">L-alanine-DL-glutamate epimerase-like enolase superfamily enzyme</fullName>
    </submittedName>
</protein>
<dbReference type="SUPFAM" id="SSF54826">
    <property type="entry name" value="Enolase N-terminal domain-like"/>
    <property type="match status" value="1"/>
</dbReference>
<comment type="similarity">
    <text evidence="1">Belongs to the mandelate racemase/muconate lactonizing enzyme family.</text>
</comment>
<keyword evidence="3" id="KW-0413">Isomerase</keyword>
<proteinExistence type="inferred from homology"/>
<gene>
    <name evidence="5" type="ORF">BDZ31_003296</name>
</gene>
<accession>A0A840IHK1</accession>
<dbReference type="InterPro" id="IPR029017">
    <property type="entry name" value="Enolase-like_N"/>
</dbReference>
<dbReference type="SUPFAM" id="SSF51604">
    <property type="entry name" value="Enolase C-terminal domain-like"/>
    <property type="match status" value="1"/>
</dbReference>
<dbReference type="Proteomes" id="UP000585272">
    <property type="component" value="Unassembled WGS sequence"/>
</dbReference>
<evidence type="ECO:0000313" key="5">
    <source>
        <dbReference type="EMBL" id="MBB4663701.1"/>
    </source>
</evidence>
<dbReference type="PANTHER" id="PTHR48073:SF2">
    <property type="entry name" value="O-SUCCINYLBENZOATE SYNTHASE"/>
    <property type="match status" value="1"/>
</dbReference>
<dbReference type="SFLD" id="SFLDS00001">
    <property type="entry name" value="Enolase"/>
    <property type="match status" value="1"/>
</dbReference>
<feature type="domain" description="Mandelate racemase/muconate lactonizing enzyme C-terminal" evidence="4">
    <location>
        <begin position="135"/>
        <end position="230"/>
    </location>
</feature>
<organism evidence="5 6">
    <name type="scientific">Conexibacter arvalis</name>
    <dbReference type="NCBI Taxonomy" id="912552"/>
    <lineage>
        <taxon>Bacteria</taxon>
        <taxon>Bacillati</taxon>
        <taxon>Actinomycetota</taxon>
        <taxon>Thermoleophilia</taxon>
        <taxon>Solirubrobacterales</taxon>
        <taxon>Conexibacteraceae</taxon>
        <taxon>Conexibacter</taxon>
    </lineage>
</organism>
<evidence type="ECO:0000259" key="4">
    <source>
        <dbReference type="SMART" id="SM00922"/>
    </source>
</evidence>
<dbReference type="PANTHER" id="PTHR48073">
    <property type="entry name" value="O-SUCCINYLBENZOATE SYNTHASE-RELATED"/>
    <property type="match status" value="1"/>
</dbReference>
<dbReference type="InterPro" id="IPR036849">
    <property type="entry name" value="Enolase-like_C_sf"/>
</dbReference>
<evidence type="ECO:0000256" key="2">
    <source>
        <dbReference type="ARBA" id="ARBA00022723"/>
    </source>
</evidence>